<evidence type="ECO:0000256" key="1">
    <source>
        <dbReference type="ARBA" id="ARBA00022801"/>
    </source>
</evidence>
<comment type="caution">
    <text evidence="3">The sequence shown here is derived from an EMBL/GenBank/DDBJ whole genome shotgun (WGS) entry which is preliminary data.</text>
</comment>
<dbReference type="PANTHER" id="PTHR30404:SF0">
    <property type="entry name" value="N-ACETYLMURAMOYL-L-ALANINE AMIDASE AMIC"/>
    <property type="match status" value="1"/>
</dbReference>
<dbReference type="Gene3D" id="3.40.630.40">
    <property type="entry name" value="Zn-dependent exopeptidases"/>
    <property type="match status" value="1"/>
</dbReference>
<name>A0ABW0TVB3_9BACL</name>
<dbReference type="SUPFAM" id="SSF53187">
    <property type="entry name" value="Zn-dependent exopeptidases"/>
    <property type="match status" value="1"/>
</dbReference>
<dbReference type="InterPro" id="IPR002508">
    <property type="entry name" value="MurNAc-LAA_cat"/>
</dbReference>
<organism evidence="3 4">
    <name type="scientific">Sporosarcina koreensis</name>
    <dbReference type="NCBI Taxonomy" id="334735"/>
    <lineage>
        <taxon>Bacteria</taxon>
        <taxon>Bacillati</taxon>
        <taxon>Bacillota</taxon>
        <taxon>Bacilli</taxon>
        <taxon>Bacillales</taxon>
        <taxon>Caryophanaceae</taxon>
        <taxon>Sporosarcina</taxon>
    </lineage>
</organism>
<proteinExistence type="predicted"/>
<dbReference type="InterPro" id="IPR050695">
    <property type="entry name" value="N-acetylmuramoyl_amidase_3"/>
</dbReference>
<dbReference type="PANTHER" id="PTHR30404">
    <property type="entry name" value="N-ACETYLMURAMOYL-L-ALANINE AMIDASE"/>
    <property type="match status" value="1"/>
</dbReference>
<keyword evidence="1" id="KW-0378">Hydrolase</keyword>
<protein>
    <submittedName>
        <fullName evidence="3">N-acetylmuramoyl-L-alanine amidase</fullName>
    </submittedName>
</protein>
<reference evidence="4" key="1">
    <citation type="journal article" date="2019" name="Int. J. Syst. Evol. Microbiol.">
        <title>The Global Catalogue of Microorganisms (GCM) 10K type strain sequencing project: providing services to taxonomists for standard genome sequencing and annotation.</title>
        <authorList>
            <consortium name="The Broad Institute Genomics Platform"/>
            <consortium name="The Broad Institute Genome Sequencing Center for Infectious Disease"/>
            <person name="Wu L."/>
            <person name="Ma J."/>
        </authorList>
    </citation>
    <scope>NUCLEOTIDE SEQUENCE [LARGE SCALE GENOMIC DNA]</scope>
    <source>
        <strain evidence="4">KACC 11299</strain>
    </source>
</reference>
<dbReference type="Proteomes" id="UP001596071">
    <property type="component" value="Unassembled WGS sequence"/>
</dbReference>
<keyword evidence="4" id="KW-1185">Reference proteome</keyword>
<sequence>MATIILDAGHGPNTPGKRSPDGRLLEFHFNADVAERVRQYLVLEGVDVFYSHENSRDVPLTERARVANRLDGDAFVSIHANAFGSDWNDAQGIETYMYPYASKKTAALTELIHRSMISACGRKDRGVKTANFAVLRETKMPAVLVECGFMTNREEAGVLLSRAYRVQCARAISFGILNWLYREKII</sequence>
<evidence type="ECO:0000259" key="2">
    <source>
        <dbReference type="SMART" id="SM00646"/>
    </source>
</evidence>
<dbReference type="SMART" id="SM00646">
    <property type="entry name" value="Ami_3"/>
    <property type="match status" value="1"/>
</dbReference>
<dbReference type="Pfam" id="PF01520">
    <property type="entry name" value="Amidase_3"/>
    <property type="match status" value="1"/>
</dbReference>
<dbReference type="RefSeq" id="WP_381442469.1">
    <property type="nucleotide sequence ID" value="NZ_JBHSNP010000009.1"/>
</dbReference>
<evidence type="ECO:0000313" key="3">
    <source>
        <dbReference type="EMBL" id="MFC5602410.1"/>
    </source>
</evidence>
<dbReference type="EMBL" id="JBHSNP010000009">
    <property type="protein sequence ID" value="MFC5602410.1"/>
    <property type="molecule type" value="Genomic_DNA"/>
</dbReference>
<dbReference type="CDD" id="cd02696">
    <property type="entry name" value="MurNAc-LAA"/>
    <property type="match status" value="1"/>
</dbReference>
<gene>
    <name evidence="3" type="ORF">ACFPTP_04180</name>
</gene>
<accession>A0ABW0TVB3</accession>
<feature type="domain" description="MurNAc-LAA" evidence="2">
    <location>
        <begin position="64"/>
        <end position="177"/>
    </location>
</feature>
<evidence type="ECO:0000313" key="4">
    <source>
        <dbReference type="Proteomes" id="UP001596071"/>
    </source>
</evidence>